<evidence type="ECO:0008006" key="5">
    <source>
        <dbReference type="Google" id="ProtNLM"/>
    </source>
</evidence>
<feature type="region of interest" description="Disordered" evidence="1">
    <location>
        <begin position="200"/>
        <end position="236"/>
    </location>
</feature>
<evidence type="ECO:0000313" key="3">
    <source>
        <dbReference type="EMBL" id="KCZ90976.1"/>
    </source>
</evidence>
<dbReference type="PROSITE" id="PS51257">
    <property type="entry name" value="PROKAR_LIPOPROTEIN"/>
    <property type="match status" value="1"/>
</dbReference>
<feature type="chain" id="PRO_5001573046" description="Lipoprotein" evidence="2">
    <location>
        <begin position="23"/>
        <end position="236"/>
    </location>
</feature>
<keyword evidence="4" id="KW-1185">Reference proteome</keyword>
<sequence>MKKLAFALTSLLLAAGCTSTLKVTELDSTTNRFATSTAVAPDEIKVSKTFDVDDTKSMLFVRNNFEDIHKVGVYFEDSIDKYGFFDKVVRKDEFERDLIQQGIQDEVGDVSGFASLSKAAGIVGDFLFADVELEAGVGYQVTLRMNVYDARDADEVFAVERQVTNWAGLDGPLFQPVLNAFFDWIEANSDGVPSAEVAPVEEAMPEAAEPAEAETVEADAEVEPVEETSPETEVTD</sequence>
<comment type="caution">
    <text evidence="3">The sequence shown here is derived from an EMBL/GenBank/DDBJ whole genome shotgun (WGS) entry which is preliminary data.</text>
</comment>
<proteinExistence type="predicted"/>
<organism evidence="3 4">
    <name type="scientific">Hyphomonas jannaschiana VP2</name>
    <dbReference type="NCBI Taxonomy" id="1280952"/>
    <lineage>
        <taxon>Bacteria</taxon>
        <taxon>Pseudomonadati</taxon>
        <taxon>Pseudomonadota</taxon>
        <taxon>Alphaproteobacteria</taxon>
        <taxon>Hyphomonadales</taxon>
        <taxon>Hyphomonadaceae</taxon>
        <taxon>Hyphomonas</taxon>
    </lineage>
</organism>
<name>A0A059FKA4_9PROT</name>
<evidence type="ECO:0000313" key="4">
    <source>
        <dbReference type="Proteomes" id="UP000024816"/>
    </source>
</evidence>
<dbReference type="STRING" id="1280952.HJA_00520"/>
<dbReference type="Proteomes" id="UP000024816">
    <property type="component" value="Unassembled WGS sequence"/>
</dbReference>
<reference evidence="3 4" key="1">
    <citation type="journal article" date="2014" name="Antonie Van Leeuwenhoek">
        <title>Hyphomonas beringensis sp. nov. and Hyphomonas chukchiensis sp. nov., isolated from surface seawater of the Bering Sea and Chukchi Sea.</title>
        <authorList>
            <person name="Li C."/>
            <person name="Lai Q."/>
            <person name="Li G."/>
            <person name="Dong C."/>
            <person name="Wang J."/>
            <person name="Liao Y."/>
            <person name="Shao Z."/>
        </authorList>
    </citation>
    <scope>NUCLEOTIDE SEQUENCE [LARGE SCALE GENOMIC DNA]</scope>
    <source>
        <strain evidence="3 4">VP2</strain>
    </source>
</reference>
<feature type="compositionally biased region" description="Acidic residues" evidence="1">
    <location>
        <begin position="209"/>
        <end position="236"/>
    </location>
</feature>
<gene>
    <name evidence="3" type="ORF">HJA_00520</name>
</gene>
<dbReference type="OrthoDB" id="8480469at2"/>
<keyword evidence="2" id="KW-0732">Signal</keyword>
<protein>
    <recommendedName>
        <fullName evidence="5">Lipoprotein</fullName>
    </recommendedName>
</protein>
<accession>A0A059FKA4</accession>
<dbReference type="RefSeq" id="WP_035576932.1">
    <property type="nucleotide sequence ID" value="NZ_ARYJ01000001.1"/>
</dbReference>
<dbReference type="EMBL" id="ARYJ01000001">
    <property type="protein sequence ID" value="KCZ90976.1"/>
    <property type="molecule type" value="Genomic_DNA"/>
</dbReference>
<dbReference type="eggNOG" id="ENOG5034ARH">
    <property type="taxonomic scope" value="Bacteria"/>
</dbReference>
<dbReference type="PATRIC" id="fig|1280952.3.peg.107"/>
<evidence type="ECO:0000256" key="1">
    <source>
        <dbReference type="SAM" id="MobiDB-lite"/>
    </source>
</evidence>
<dbReference type="AlphaFoldDB" id="A0A059FKA4"/>
<feature type="signal peptide" evidence="2">
    <location>
        <begin position="1"/>
        <end position="22"/>
    </location>
</feature>
<evidence type="ECO:0000256" key="2">
    <source>
        <dbReference type="SAM" id="SignalP"/>
    </source>
</evidence>